<accession>A0A249SMX4</accession>
<dbReference type="EMBL" id="CP023173">
    <property type="protein sequence ID" value="ASZ08949.1"/>
    <property type="molecule type" value="Genomic_DNA"/>
</dbReference>
<evidence type="ECO:0000313" key="2">
    <source>
        <dbReference type="Proteomes" id="UP000232229"/>
    </source>
</evidence>
<proteinExistence type="predicted"/>
<gene>
    <name evidence="1" type="ORF">CK556_01070</name>
</gene>
<name>A0A249SMX4_9MOLU</name>
<protein>
    <submittedName>
        <fullName evidence="1">Uncharacterized protein</fullName>
    </submittedName>
</protein>
<dbReference type="AlphaFoldDB" id="A0A249SMX4"/>
<reference evidence="1 2" key="1">
    <citation type="submission" date="2017-08" db="EMBL/GenBank/DDBJ databases">
        <title>Complete Genome Sequence of Mesoplasma chauliocola.</title>
        <authorList>
            <person name="Knight T.F.Jr."/>
            <person name="Citino T."/>
        </authorList>
    </citation>
    <scope>NUCLEOTIDE SEQUENCE [LARGE SCALE GENOMIC DNA]</scope>
    <source>
        <strain evidence="1 2">CHPA-2</strain>
    </source>
</reference>
<dbReference type="RefSeq" id="WP_027875236.1">
    <property type="nucleotide sequence ID" value="NZ_CP023173.1"/>
</dbReference>
<dbReference type="Proteomes" id="UP000232229">
    <property type="component" value="Chromosome"/>
</dbReference>
<evidence type="ECO:0000313" key="1">
    <source>
        <dbReference type="EMBL" id="ASZ08949.1"/>
    </source>
</evidence>
<dbReference type="KEGG" id="mchc:CK556_01070"/>
<keyword evidence="2" id="KW-1185">Reference proteome</keyword>
<sequence length="63" mass="7200">MVNFFEKSDVVFVLTLRDAILLNQDSNDVDKDENLIRYSWIGFFVSHGLGQEIYTSGVIVDES</sequence>
<organism evidence="1 2">
    <name type="scientific">Mesoplasma chauliocola</name>
    <dbReference type="NCBI Taxonomy" id="216427"/>
    <lineage>
        <taxon>Bacteria</taxon>
        <taxon>Bacillati</taxon>
        <taxon>Mycoplasmatota</taxon>
        <taxon>Mollicutes</taxon>
        <taxon>Entomoplasmatales</taxon>
        <taxon>Entomoplasmataceae</taxon>
        <taxon>Mesoplasma</taxon>
    </lineage>
</organism>